<dbReference type="Proteomes" id="UP000030045">
    <property type="component" value="Segment"/>
</dbReference>
<evidence type="ECO:0000313" key="1">
    <source>
        <dbReference type="EMBL" id="AGK86538.1"/>
    </source>
</evidence>
<reference evidence="2" key="1">
    <citation type="submission" date="2012-12" db="EMBL/GenBank/DDBJ databases">
        <title>Genomics of marine cyanopodoviruses.</title>
        <authorList>
            <person name="Huang S."/>
            <person name="Chen F."/>
        </authorList>
    </citation>
    <scope>NUCLEOTIDE SEQUENCE [LARGE SCALE GENOMIC DNA]</scope>
</reference>
<dbReference type="KEGG" id="vg:22112113"/>
<dbReference type="InterPro" id="IPR058003">
    <property type="entry name" value="Phage_gp12"/>
</dbReference>
<dbReference type="Pfam" id="PF25675">
    <property type="entry name" value="Phage_nozzle"/>
    <property type="match status" value="1"/>
</dbReference>
<protein>
    <submittedName>
        <fullName evidence="1">Tail tubular protein B</fullName>
    </submittedName>
</protein>
<evidence type="ECO:0000313" key="2">
    <source>
        <dbReference type="Proteomes" id="UP000030045"/>
    </source>
</evidence>
<keyword evidence="2" id="KW-1185">Reference proteome</keyword>
<dbReference type="OrthoDB" id="780at10239"/>
<reference evidence="1 2" key="2">
    <citation type="journal article" date="2015" name="PLoS ONE">
        <title>Comparative Genomic and Phylogenomic Analyses Reveal a Conserved Core Genome Shared by Estuarine and Oceanic Cyanopodoviruses.</title>
        <authorList>
            <person name="Huang S."/>
            <person name="Zhang S."/>
            <person name="Jiao N."/>
            <person name="Chen F."/>
        </authorList>
    </citation>
    <scope>NUCLEOTIDE SEQUENCE [LARGE SCALE GENOMIC DNA]</scope>
</reference>
<dbReference type="RefSeq" id="YP_009103193.1">
    <property type="nucleotide sequence ID" value="NC_025456.1"/>
</dbReference>
<dbReference type="GeneID" id="22112113"/>
<name>A0A096VKF7_9CAUD</name>
<organism evidence="1 2">
    <name type="scientific">Synechococcus phage S-CBP1</name>
    <dbReference type="NCBI Taxonomy" id="1273711"/>
    <lineage>
        <taxon>Viruses</taxon>
        <taxon>Duplodnaviria</taxon>
        <taxon>Heunggongvirae</taxon>
        <taxon>Uroviricota</taxon>
        <taxon>Caudoviricetes</taxon>
        <taxon>Autographivirales</taxon>
        <taxon>Sechaudvirinae</taxon>
        <taxon>Angmobvirus</taxon>
        <taxon>Angmobvirus SCBP1</taxon>
    </lineage>
</organism>
<sequence length="810" mass="89635">MTAVSQRIPNFLGGVSQQADEKLFPGQVKDALNCYPDTTLGMIKRPGGKFLSKLAGVTAQSKDTDAWLTVFRDDNTKYIVSITKSTGIVRVWDIATGVEQTVTDTAGVRSYLTASDYRSLKWLTINDFTYLLNTEKVVATQAAPAWTAKKTATIVVSSVEYDTKYKVTIGSTTYTYTSRTNYVTGTPPPQVLPLELSEIVNGISGVIPAGSYATKEIIDNTIYLTFSSGTDVKGEAGPDGKYIRVIQDSVDTFNRLPEQAKHDQVVKIANTSADKDDFYLKFVAENGTSGKGYWEETRAPNVSPGLDATTMPVALLRSANGTFQVAPLDGSVTINSLAIQWEPRLVGDDESNEHPSFVGQTIQDIFLFNNRLGFLTADNVSMSQAGDYYNFYHKTATTQVISDPIDLSCASIRPALLTAVVPIAQGLLLFSESQQFLMEAENGAWTPVNVTIRTISNYECDRHITPADLGSTVMFVSRNQSWARTFEIFTRGQREAPTVTEASKIVPEWIPNSITTAVGSAQNGLWVGSSRSLPDIYMFRYYEEGDERKMASWVRWRLHSNVIFAAIQEDVLYVITSGTEGYNVLSHKLVLSPSTGGLTNYFGNTVDPYMDAWFEITTTPTVVNGSTKVYIPSHFDTAKTMQYVVGLLKVNPTNLRESGLTNIVTVQSDGGGSYFLIPGDVTANYIYLGYQYQMELTLPRYNYSVGEQGYDFTGYTTTARMKFYTGLGGAVNFNLKDNTRAEWTDVSGIRIADVYPADTSPFRDSFIYKVPVYQRPDNYTMKVQSNNPFPVSLVAMQWEGQYSPGFYRKA</sequence>
<accession>A0A096VKF7</accession>
<proteinExistence type="predicted"/>
<dbReference type="EMBL" id="KC310802">
    <property type="protein sequence ID" value="AGK86538.1"/>
    <property type="molecule type" value="Genomic_DNA"/>
</dbReference>
<gene>
    <name evidence="1" type="ORF">S-CBP1_0033</name>
</gene>